<protein>
    <submittedName>
        <fullName evidence="2">DUF1310 domain-containing protein</fullName>
    </submittedName>
</protein>
<keyword evidence="1" id="KW-0472">Membrane</keyword>
<dbReference type="AlphaFoldDB" id="A0A921K1V7"/>
<proteinExistence type="predicted"/>
<keyword evidence="1" id="KW-1133">Transmembrane helix</keyword>
<gene>
    <name evidence="2" type="ORF">K8V00_12255</name>
</gene>
<evidence type="ECO:0000313" key="3">
    <source>
        <dbReference type="Proteomes" id="UP000707535"/>
    </source>
</evidence>
<dbReference type="Proteomes" id="UP000707535">
    <property type="component" value="Unassembled WGS sequence"/>
</dbReference>
<dbReference type="InterPro" id="IPR010738">
    <property type="entry name" value="DUF1310"/>
</dbReference>
<organism evidence="2 3">
    <name type="scientific">Ligilactobacillus acidipiscis</name>
    <dbReference type="NCBI Taxonomy" id="89059"/>
    <lineage>
        <taxon>Bacteria</taxon>
        <taxon>Bacillati</taxon>
        <taxon>Bacillota</taxon>
        <taxon>Bacilli</taxon>
        <taxon>Lactobacillales</taxon>
        <taxon>Lactobacillaceae</taxon>
        <taxon>Ligilactobacillus</taxon>
    </lineage>
</organism>
<evidence type="ECO:0000313" key="2">
    <source>
        <dbReference type="EMBL" id="HJE98379.1"/>
    </source>
</evidence>
<feature type="transmembrane region" description="Helical" evidence="1">
    <location>
        <begin position="7"/>
        <end position="30"/>
    </location>
</feature>
<dbReference type="Gene3D" id="3.10.450.130">
    <property type="entry name" value="folded 79 residue fragment of lin0334 like domains"/>
    <property type="match status" value="1"/>
</dbReference>
<reference evidence="2" key="2">
    <citation type="submission" date="2021-09" db="EMBL/GenBank/DDBJ databases">
        <authorList>
            <person name="Gilroy R."/>
        </authorList>
    </citation>
    <scope>NUCLEOTIDE SEQUENCE</scope>
    <source>
        <strain evidence="2">CHK174-6876</strain>
    </source>
</reference>
<reference evidence="2" key="1">
    <citation type="journal article" date="2021" name="PeerJ">
        <title>Extensive microbial diversity within the chicken gut microbiome revealed by metagenomics and culture.</title>
        <authorList>
            <person name="Gilroy R."/>
            <person name="Ravi A."/>
            <person name="Getino M."/>
            <person name="Pursley I."/>
            <person name="Horton D.L."/>
            <person name="Alikhan N.F."/>
            <person name="Baker D."/>
            <person name="Gharbi K."/>
            <person name="Hall N."/>
            <person name="Watson M."/>
            <person name="Adriaenssens E.M."/>
            <person name="Foster-Nyarko E."/>
            <person name="Jarju S."/>
            <person name="Secka A."/>
            <person name="Antonio M."/>
            <person name="Oren A."/>
            <person name="Chaudhuri R.R."/>
            <person name="La Ragione R."/>
            <person name="Hildebrand F."/>
            <person name="Pallen M.J."/>
        </authorList>
    </citation>
    <scope>NUCLEOTIDE SEQUENCE</scope>
    <source>
        <strain evidence="2">CHK174-6876</strain>
    </source>
</reference>
<dbReference type="Pfam" id="PF07006">
    <property type="entry name" value="DUF1310"/>
    <property type="match status" value="1"/>
</dbReference>
<comment type="caution">
    <text evidence="2">The sequence shown here is derived from an EMBL/GenBank/DDBJ whole genome shotgun (WGS) entry which is preliminary data.</text>
</comment>
<sequence>MKRKTKIVFFSIVAVIIVITGGIVGGKYYMDKKEEQQHAEMVAFVKKHHKVIEDDLRESDKNNFITKITINYSTVEHNPMGGANASGYINGDKTLIFHIGLDKVTIDGKTKVESYGLGTSSKLTHFLGDE</sequence>
<dbReference type="EMBL" id="DYXG01000125">
    <property type="protein sequence ID" value="HJE98379.1"/>
    <property type="molecule type" value="Genomic_DNA"/>
</dbReference>
<evidence type="ECO:0000256" key="1">
    <source>
        <dbReference type="SAM" id="Phobius"/>
    </source>
</evidence>
<name>A0A921K1V7_9LACO</name>
<accession>A0A921K1V7</accession>
<keyword evidence="1" id="KW-0812">Transmembrane</keyword>